<accession>A0A5S9P911</accession>
<dbReference type="EMBL" id="CACSIP010000007">
    <property type="protein sequence ID" value="CAA0100172.1"/>
    <property type="molecule type" value="Genomic_DNA"/>
</dbReference>
<dbReference type="SUPFAM" id="SSF51569">
    <property type="entry name" value="Aldolase"/>
    <property type="match status" value="1"/>
</dbReference>
<name>A0A5S9P911_MYCVN</name>
<dbReference type="Gene3D" id="3.20.20.70">
    <property type="entry name" value="Aldolase class I"/>
    <property type="match status" value="1"/>
</dbReference>
<keyword evidence="2" id="KW-1185">Reference proteome</keyword>
<organism evidence="1 2">
    <name type="scientific">Mycolicibacterium vanbaalenii</name>
    <name type="common">Mycobacterium vanbaalenii</name>
    <dbReference type="NCBI Taxonomy" id="110539"/>
    <lineage>
        <taxon>Bacteria</taxon>
        <taxon>Bacillati</taxon>
        <taxon>Actinomycetota</taxon>
        <taxon>Actinomycetes</taxon>
        <taxon>Mycobacteriales</taxon>
        <taxon>Mycobacteriaceae</taxon>
        <taxon>Mycolicibacterium</taxon>
    </lineage>
</organism>
<gene>
    <name evidence="1" type="ORF">AELLOGFF_03258</name>
</gene>
<dbReference type="AlphaFoldDB" id="A0A5S9P911"/>
<protein>
    <recommendedName>
        <fullName evidence="3">Transaldolase</fullName>
    </recommendedName>
</protein>
<evidence type="ECO:0000313" key="2">
    <source>
        <dbReference type="Proteomes" id="UP000430146"/>
    </source>
</evidence>
<dbReference type="Proteomes" id="UP000430146">
    <property type="component" value="Unassembled WGS sequence"/>
</dbReference>
<evidence type="ECO:0008006" key="3">
    <source>
        <dbReference type="Google" id="ProtNLM"/>
    </source>
</evidence>
<sequence length="433" mass="48622">MLVTSSDLSCNTAEALRERQIKVERASAEYVRLVHPSFLTGLAPESEVSVTRRFRQIIDLFEPQRESTPAGFRVETVENNGVAFDLVRDISYDRGGQPRPTPLLFSADTANPYEIAQCRDLIANVTCNPGIVYDLFLNNPDANIGGEFSNLEEVLRAIAGEVGPGCDVSVELHNPYETDPSKLFDEIQMYEEILSLYRLVVKVPHTGAISPSQVEQLLSSDGRLDNRYHDGSPEDLLRGHALANKLHSLGHRVNFTLMFEPYQTPLALQVHPYFINAFVRNRLNATRRISGLLAAFEATEDLWFVKELRQFMVANHYLGKNDVSLDLLETLSLAKRMTAYRQSECSDGLDSVRASVRWLGASNLPNSRLIICSLEGDTMFPSVMSMMSDPEFIKLQNRVLVTTDPRYLARWASSPHVISYQQRFLAACKGTSE</sequence>
<proteinExistence type="predicted"/>
<reference evidence="1 2" key="1">
    <citation type="submission" date="2019-11" db="EMBL/GenBank/DDBJ databases">
        <authorList>
            <person name="Holert J."/>
        </authorList>
    </citation>
    <scope>NUCLEOTIDE SEQUENCE [LARGE SCALE GENOMIC DNA]</scope>
    <source>
        <strain evidence="1">BC8_1</strain>
    </source>
</reference>
<dbReference type="InterPro" id="IPR013785">
    <property type="entry name" value="Aldolase_TIM"/>
</dbReference>
<evidence type="ECO:0000313" key="1">
    <source>
        <dbReference type="EMBL" id="CAA0100172.1"/>
    </source>
</evidence>